<dbReference type="eggNOG" id="COG1719">
    <property type="taxonomic scope" value="Bacteria"/>
</dbReference>
<protein>
    <submittedName>
        <fullName evidence="2">4-vinyl reductase, 4VR</fullName>
    </submittedName>
</protein>
<organism evidence="2 3">
    <name type="scientific">Leadbettera azotonutricia (strain ATCC BAA-888 / DSM 13862 / ZAS-9)</name>
    <name type="common">Treponema azotonutricium</name>
    <dbReference type="NCBI Taxonomy" id="545695"/>
    <lineage>
        <taxon>Bacteria</taxon>
        <taxon>Pseudomonadati</taxon>
        <taxon>Spirochaetota</taxon>
        <taxon>Spirochaetia</taxon>
        <taxon>Spirochaetales</taxon>
        <taxon>Breznakiellaceae</taxon>
        <taxon>Leadbettera</taxon>
    </lineage>
</organism>
<dbReference type="KEGG" id="taz:TREAZ_3102"/>
<dbReference type="HOGENOM" id="CLU_128702_0_0_12"/>
<gene>
    <name evidence="2" type="ordered locus">TREAZ_3102</name>
</gene>
<reference evidence="3" key="1">
    <citation type="submission" date="2009-12" db="EMBL/GenBank/DDBJ databases">
        <title>Complete sequence of Treponema azotonutricium strain ZAS-9.</title>
        <authorList>
            <person name="Tetu S.G."/>
            <person name="Matson E."/>
            <person name="Ren Q."/>
            <person name="Seshadri R."/>
            <person name="Elbourne L."/>
            <person name="Hassan K.A."/>
            <person name="Durkin A."/>
            <person name="Radune D."/>
            <person name="Mohamoud Y."/>
            <person name="Shay R."/>
            <person name="Jin S."/>
            <person name="Zhang X."/>
            <person name="Lucey K."/>
            <person name="Ballor N.R."/>
            <person name="Ottesen E."/>
            <person name="Rosenthal R."/>
            <person name="Allen A."/>
            <person name="Leadbetter J.R."/>
            <person name="Paulsen I.T."/>
        </authorList>
    </citation>
    <scope>NUCLEOTIDE SEQUENCE [LARGE SCALE GENOMIC DNA]</scope>
    <source>
        <strain evidence="3">ATCC BAA-888 / DSM 13862 / ZAS-9</strain>
    </source>
</reference>
<dbReference type="SUPFAM" id="SSF111126">
    <property type="entry name" value="Ligand-binding domain in the NO signalling and Golgi transport"/>
    <property type="match status" value="1"/>
</dbReference>
<dbReference type="Pfam" id="PF02830">
    <property type="entry name" value="V4R"/>
    <property type="match status" value="1"/>
</dbReference>
<dbReference type="Proteomes" id="UP000009222">
    <property type="component" value="Chromosome"/>
</dbReference>
<dbReference type="STRING" id="545695.TREAZ_3102"/>
<dbReference type="EMBL" id="CP001841">
    <property type="protein sequence ID" value="AEF82266.1"/>
    <property type="molecule type" value="Genomic_DNA"/>
</dbReference>
<keyword evidence="3" id="KW-1185">Reference proteome</keyword>
<dbReference type="InterPro" id="IPR004096">
    <property type="entry name" value="V4R"/>
</dbReference>
<dbReference type="PANTHER" id="PTHR35090">
    <property type="entry name" value="DNA-DIRECTED RNA POLYMERASE SUBUNIT I"/>
    <property type="match status" value="1"/>
</dbReference>
<dbReference type="OrthoDB" id="9788644at2"/>
<evidence type="ECO:0000313" key="2">
    <source>
        <dbReference type="EMBL" id="AEF82266.1"/>
    </source>
</evidence>
<accession>F5YAG8</accession>
<name>F5YAG8_LEAAZ</name>
<evidence type="ECO:0000259" key="1">
    <source>
        <dbReference type="SMART" id="SM00989"/>
    </source>
</evidence>
<dbReference type="RefSeq" id="WP_015712454.1">
    <property type="nucleotide sequence ID" value="NC_015577.1"/>
</dbReference>
<dbReference type="Gene3D" id="3.30.1380.20">
    <property type="entry name" value="Trafficking protein particle complex subunit 3"/>
    <property type="match status" value="1"/>
</dbReference>
<feature type="domain" description="4-vinyl reductase 4VR" evidence="1">
    <location>
        <begin position="111"/>
        <end position="173"/>
    </location>
</feature>
<dbReference type="InterPro" id="IPR024096">
    <property type="entry name" value="NO_sig/Golgi_transp_ligand-bd"/>
</dbReference>
<dbReference type="PANTHER" id="PTHR35090:SF2">
    <property type="entry name" value="ARSR FAMILY TRANSCRIPTIONAL REGULATOR"/>
    <property type="match status" value="1"/>
</dbReference>
<reference evidence="2 3" key="2">
    <citation type="journal article" date="2011" name="ISME J.">
        <title>RNA-seq reveals cooperative metabolic interactions between two termite-gut spirochete species in co-culture.</title>
        <authorList>
            <person name="Rosenthal A.Z."/>
            <person name="Matson E.G."/>
            <person name="Eldar A."/>
            <person name="Leadbetter J.R."/>
        </authorList>
    </citation>
    <scope>NUCLEOTIDE SEQUENCE [LARGE SCALE GENOMIC DNA]</scope>
    <source>
        <strain evidence="3">ATCC BAA-888 / DSM 13862 / ZAS-9</strain>
    </source>
</reference>
<dbReference type="SMART" id="SM00989">
    <property type="entry name" value="V4R"/>
    <property type="match status" value="1"/>
</dbReference>
<proteinExistence type="predicted"/>
<dbReference type="InParanoid" id="F5YAG8"/>
<evidence type="ECO:0000313" key="3">
    <source>
        <dbReference type="Proteomes" id="UP000009222"/>
    </source>
</evidence>
<sequence length="176" mass="19399">MSKTRKYEFKWEDTVGADMKDARPNLGPSTRVEVYRLFQFTLRDILEQHYGADAADDLFREAGVVAGKAFFDKFLSSSKDVSSLAAAVQQSFHDLGIGIFRVENADAGGGHFIFTVDEDLDCSGLPDTSDVICVYDEGFIQGVLESFSGKGFSVKEIDCWCTGSRTCRFEAKAKAS</sequence>
<dbReference type="AlphaFoldDB" id="F5YAG8"/>